<dbReference type="PANTHER" id="PTHR35610:SF7">
    <property type="entry name" value="3-ISOPROPYLMALATE DEHYDRATASE"/>
    <property type="match status" value="1"/>
</dbReference>
<proteinExistence type="predicted"/>
<dbReference type="InterPro" id="IPR038389">
    <property type="entry name" value="PSMG2_sf"/>
</dbReference>
<gene>
    <name evidence="2" type="ORF">DF168_01139</name>
</gene>
<keyword evidence="1" id="KW-0175">Coiled coil</keyword>
<dbReference type="Pfam" id="PF09754">
    <property type="entry name" value="PAC2"/>
    <property type="match status" value="1"/>
</dbReference>
<evidence type="ECO:0000313" key="3">
    <source>
        <dbReference type="Proteomes" id="UP000247465"/>
    </source>
</evidence>
<dbReference type="AlphaFoldDB" id="A0A2Z4AD67"/>
<protein>
    <recommendedName>
        <fullName evidence="4">PAC2 family protein</fullName>
    </recommendedName>
</protein>
<dbReference type="KEGG" id="mtar:DF168_01139"/>
<dbReference type="PANTHER" id="PTHR35610">
    <property type="entry name" value="3-ISOPROPYLMALATE DEHYDRATASE-RELATED"/>
    <property type="match status" value="1"/>
</dbReference>
<feature type="coiled-coil region" evidence="1">
    <location>
        <begin position="216"/>
        <end position="243"/>
    </location>
</feature>
<dbReference type="Gene3D" id="3.40.50.10900">
    <property type="entry name" value="PAC-like subunit"/>
    <property type="match status" value="1"/>
</dbReference>
<evidence type="ECO:0000256" key="1">
    <source>
        <dbReference type="SAM" id="Coils"/>
    </source>
</evidence>
<evidence type="ECO:0008006" key="4">
    <source>
        <dbReference type="Google" id="ProtNLM"/>
    </source>
</evidence>
<accession>A0A2Z4AD67</accession>
<reference evidence="2 3" key="1">
    <citation type="submission" date="2018-06" db="EMBL/GenBank/DDBJ databases">
        <title>Draft Genome Sequence of a Novel Marine Bacterium Related to the Verrucomicrobia.</title>
        <authorList>
            <person name="Vosseberg J."/>
            <person name="Martijn J."/>
            <person name="Ettema T.J.G."/>
        </authorList>
    </citation>
    <scope>NUCLEOTIDE SEQUENCE [LARGE SCALE GENOMIC DNA]</scope>
    <source>
        <strain evidence="2">TARA_B100001123</strain>
    </source>
</reference>
<dbReference type="EMBL" id="CP029803">
    <property type="protein sequence ID" value="AWT59941.1"/>
    <property type="molecule type" value="Genomic_DNA"/>
</dbReference>
<organism evidence="2 3">
    <name type="scientific">Candidatus Moanibacter tarae</name>
    <dbReference type="NCBI Taxonomy" id="2200854"/>
    <lineage>
        <taxon>Bacteria</taxon>
        <taxon>Pseudomonadati</taxon>
        <taxon>Verrucomicrobiota</taxon>
        <taxon>Opitutia</taxon>
        <taxon>Puniceicoccales</taxon>
        <taxon>Puniceicoccales incertae sedis</taxon>
        <taxon>Candidatus Moanibacter</taxon>
    </lineage>
</organism>
<evidence type="ECO:0000313" key="2">
    <source>
        <dbReference type="EMBL" id="AWT59941.1"/>
    </source>
</evidence>
<dbReference type="InterPro" id="IPR019151">
    <property type="entry name" value="Proteasome_assmbl_chaperone_2"/>
</dbReference>
<dbReference type="SUPFAM" id="SSF159659">
    <property type="entry name" value="Cgl1923-like"/>
    <property type="match status" value="1"/>
</dbReference>
<dbReference type="Proteomes" id="UP000247465">
    <property type="component" value="Chromosome"/>
</dbReference>
<name>A0A2Z4AD67_9BACT</name>
<sequence>MKLTLNSDISKHISGPTLIAGWHGMGNVGLGGISYIRQKLNAELFGTIDTSGYVTPDSVVVKDGLVEFPESPPNTFYYSRDENLVFFESSTQIQGTEGVMLMGQVLDLAQEMEVNTIYTGAAYAINVSHKHPSNVLAVANNEELRDFMAARQVSILSKGQISGMNGLLLGFAGMRNIRAACLMATMPHYAINLPYPKASIALIHSLNSFLTFEIDQTEINQTVKKMEQSMEKIEDQIQMTFSEQNSDELSEEWKKIEEDKVPEYVMDKIENLFVAVKSQRSKQGSREKAAELKNELDRWDLYNLYEDRFLELFR</sequence>